<evidence type="ECO:0000313" key="1">
    <source>
        <dbReference type="EMBL" id="KKL28664.1"/>
    </source>
</evidence>
<feature type="non-terminal residue" evidence="1">
    <location>
        <position position="373"/>
    </location>
</feature>
<protein>
    <submittedName>
        <fullName evidence="1">Uncharacterized protein</fullName>
    </submittedName>
</protein>
<dbReference type="EMBL" id="LAZR01035016">
    <property type="protein sequence ID" value="KKL28664.1"/>
    <property type="molecule type" value="Genomic_DNA"/>
</dbReference>
<sequence length="373" mass="41027">MKKYEFVDLGINSTKFPFNTHLWWEHSTYGIVMVDGTDQTVLLHSTKARLLIDGSDWSVVNLTDNTNSYKIQSGWLDGNDLWLVMCDNDGTADDFEVCFIELDDSNDCNPVGVSVGADINTVYAHDIFKAGANIYVMNKEARDGTIKVVVWDVDTAPFVEKDTQQYAGIGTLGDISYGVVVPTGGGSGAYWYVDGEAANKISLIHYSDTGGNLDGGGDSLAGASFTGNKSQSSLSYDGSDYIYFVYKKDSDGLIYLYAWSYLLDQYTELGRFDIALMLDRNNNGFTPTEIEKGFGISDEKVYEITPRRAKLTLFQNMGSLLTTNIIGITDNYLIAADTGGGAYPMFELQDVSGDEISECIIDYLMGNVTTCEF</sequence>
<proteinExistence type="predicted"/>
<accession>A0A0F9C388</accession>
<name>A0A0F9C388_9ZZZZ</name>
<comment type="caution">
    <text evidence="1">The sequence shown here is derived from an EMBL/GenBank/DDBJ whole genome shotgun (WGS) entry which is preliminary data.</text>
</comment>
<gene>
    <name evidence="1" type="ORF">LCGC14_2372890</name>
</gene>
<dbReference type="AlphaFoldDB" id="A0A0F9C388"/>
<organism evidence="1">
    <name type="scientific">marine sediment metagenome</name>
    <dbReference type="NCBI Taxonomy" id="412755"/>
    <lineage>
        <taxon>unclassified sequences</taxon>
        <taxon>metagenomes</taxon>
        <taxon>ecological metagenomes</taxon>
    </lineage>
</organism>
<reference evidence="1" key="1">
    <citation type="journal article" date="2015" name="Nature">
        <title>Complex archaea that bridge the gap between prokaryotes and eukaryotes.</title>
        <authorList>
            <person name="Spang A."/>
            <person name="Saw J.H."/>
            <person name="Jorgensen S.L."/>
            <person name="Zaremba-Niedzwiedzka K."/>
            <person name="Martijn J."/>
            <person name="Lind A.E."/>
            <person name="van Eijk R."/>
            <person name="Schleper C."/>
            <person name="Guy L."/>
            <person name="Ettema T.J."/>
        </authorList>
    </citation>
    <scope>NUCLEOTIDE SEQUENCE</scope>
</reference>